<sequence>MTFLTGKALNWAITATAGSGFLLFGYDQGVMSGLLTGDAFVKTFPEINTNDGGNGSSSLQGTVVAIYEIGCFFGAGFTLFAGELLGRRWMIMIGSVVLAIGAVLQASAYGIPQMIVGRIVAGLGNGMNTATIPVWHSELTKATDRGKSLSIELTINIFGVMTAYWVDYGMSFEPSEAQFRFPLALQILFAIMTFLGVLVLPESPRWLIAHDRLEEARKVLWSVDDGAKTVTIDDARLSRELAVIKQTIDEERHAAQGQSFMAIFKNGPQRFLYRTMLGIGGQFMQQISGVNLITYYNTVIFQKSVGLSRNLALLLAGFNGVAYFFSTFVPIWTIDRLGRRKLMLFAVVGQGCCMAILAGTVHDGSTAAGIVATIMLFLFNFFFAVGLLAIAWLLPAEYTPLAIRTKAAALATASNWIFTFLVVEITPVSIDNIGYKTYIYFAIFNFCFVPLIYFFYPETQRLSLEQIDKLFTGEKVLLHWHPSMDDSETEMDHTEALKEDQADRIESLAQAGPGDETKPRCQGCQNRRETCEWGVRLSFRPENAQSMNIEHPSMRQAAEVNGKTQNFQIIDITPEVIRDYFEEITPPPEEGSEQLDSMLKPSSTAPINSNVQSPVPAVEPINQGPSPHLGQESIASPVIDTALCSKMASFLPGSHFQELHTQLRSRIFDTARSAFPSRFGTPDIFPEPASELPLEDDEESRRLAHLSPEQEYRLWDNYINEVASWVDKFDSERHWELVLPLLAKSHPHLKYAILALSARQIERKEKKLDFSCSLALYQHAIHLLSPLLHLRTTEILASCMVLCVLEMLSCSPKAWRRHLDGCAALIQALNISGTCGGLEQALFWGFARMDICGALISSETMLIPMHNWIGAADVMTDVSLLIGQGRSDIYANLVIYLCGRVVELFCSSGKWEQKNGRCKGFPSSSSSSSSFAVDYVSEWQRLFELVESWYNNRPEAMKALITIPSSSTGQNPSGNPFPTIFFGNPAAVSGNQMYHTAALLMLKYKPAHVQFARKPHSMLWHARHICAISISNAHHGCWTNSTQPLWIAGQHMSHPCEHKAILEIYERIERETGWATKWRADDLRDFWGDLEE</sequence>
<feature type="transmembrane region" description="Helical" evidence="7">
    <location>
        <begin position="9"/>
        <end position="26"/>
    </location>
</feature>
<dbReference type="InParanoid" id="A0A1Z5TNB3"/>
<dbReference type="GO" id="GO:0005351">
    <property type="term" value="F:carbohydrate:proton symporter activity"/>
    <property type="evidence" value="ECO:0007669"/>
    <property type="project" value="TreeGrafter"/>
</dbReference>
<feature type="transmembrane region" description="Helical" evidence="7">
    <location>
        <begin position="115"/>
        <end position="136"/>
    </location>
</feature>
<evidence type="ECO:0000259" key="8">
    <source>
        <dbReference type="PROSITE" id="PS50850"/>
    </source>
</evidence>
<evidence type="ECO:0000256" key="3">
    <source>
        <dbReference type="ARBA" id="ARBA00022448"/>
    </source>
</evidence>
<dbReference type="PRINTS" id="PR00171">
    <property type="entry name" value="SUGRTRNSPORT"/>
</dbReference>
<comment type="caution">
    <text evidence="9">The sequence shown here is derived from an EMBL/GenBank/DDBJ whole genome shotgun (WGS) entry which is preliminary data.</text>
</comment>
<feature type="transmembrane region" description="Helical" evidence="7">
    <location>
        <begin position="407"/>
        <end position="426"/>
    </location>
</feature>
<dbReference type="STRING" id="1157616.A0A1Z5TNB3"/>
<feature type="transmembrane region" description="Helical" evidence="7">
    <location>
        <begin position="181"/>
        <end position="200"/>
    </location>
</feature>
<dbReference type="InterPro" id="IPR020846">
    <property type="entry name" value="MFS_dom"/>
</dbReference>
<dbReference type="Pfam" id="PF11951">
    <property type="entry name" value="Fungal_trans_2"/>
    <property type="match status" value="1"/>
</dbReference>
<dbReference type="PANTHER" id="PTHR48022:SF28">
    <property type="entry name" value="MAJOR FACILITATOR SUPERFAMILY (MFS) PROFILE DOMAIN-CONTAINING PROTEIN-RELATED"/>
    <property type="match status" value="1"/>
</dbReference>
<proteinExistence type="inferred from homology"/>
<dbReference type="SUPFAM" id="SSF103473">
    <property type="entry name" value="MFS general substrate transporter"/>
    <property type="match status" value="1"/>
</dbReference>
<evidence type="ECO:0000313" key="10">
    <source>
        <dbReference type="Proteomes" id="UP000194280"/>
    </source>
</evidence>
<accession>A0A1Z5TNB3</accession>
<dbReference type="EMBL" id="MUNK01000020">
    <property type="protein sequence ID" value="OTA37485.1"/>
    <property type="molecule type" value="Genomic_DNA"/>
</dbReference>
<evidence type="ECO:0000256" key="4">
    <source>
        <dbReference type="ARBA" id="ARBA00022692"/>
    </source>
</evidence>
<gene>
    <name evidence="9" type="ORF">BTJ68_02269</name>
</gene>
<feature type="transmembrane region" description="Helical" evidence="7">
    <location>
        <begin position="342"/>
        <end position="361"/>
    </location>
</feature>
<keyword evidence="4 7" id="KW-0812">Transmembrane</keyword>
<feature type="transmembrane region" description="Helical" evidence="7">
    <location>
        <begin position="148"/>
        <end position="166"/>
    </location>
</feature>
<dbReference type="PANTHER" id="PTHR48022">
    <property type="entry name" value="PLASTIDIC GLUCOSE TRANSPORTER 4"/>
    <property type="match status" value="1"/>
</dbReference>
<dbReference type="CDD" id="cd12148">
    <property type="entry name" value="fungal_TF_MHR"/>
    <property type="match status" value="1"/>
</dbReference>
<name>A0A1Z5TNB3_HORWE</name>
<dbReference type="InterPro" id="IPR003663">
    <property type="entry name" value="Sugar/inositol_transpt"/>
</dbReference>
<organism evidence="9 10">
    <name type="scientific">Hortaea werneckii EXF-2000</name>
    <dbReference type="NCBI Taxonomy" id="1157616"/>
    <lineage>
        <taxon>Eukaryota</taxon>
        <taxon>Fungi</taxon>
        <taxon>Dikarya</taxon>
        <taxon>Ascomycota</taxon>
        <taxon>Pezizomycotina</taxon>
        <taxon>Dothideomycetes</taxon>
        <taxon>Dothideomycetidae</taxon>
        <taxon>Mycosphaerellales</taxon>
        <taxon>Teratosphaeriaceae</taxon>
        <taxon>Hortaea</taxon>
    </lineage>
</organism>
<feature type="transmembrane region" description="Helical" evidence="7">
    <location>
        <begin position="89"/>
        <end position="109"/>
    </location>
</feature>
<dbReference type="InterPro" id="IPR036259">
    <property type="entry name" value="MFS_trans_sf"/>
</dbReference>
<dbReference type="VEuPathDB" id="FungiDB:BTJ68_02269"/>
<dbReference type="GO" id="GO:0016020">
    <property type="term" value="C:membrane"/>
    <property type="evidence" value="ECO:0007669"/>
    <property type="project" value="UniProtKB-SubCell"/>
</dbReference>
<evidence type="ECO:0000256" key="2">
    <source>
        <dbReference type="ARBA" id="ARBA00010992"/>
    </source>
</evidence>
<dbReference type="FunFam" id="1.20.1250.20:FF:000061">
    <property type="entry name" value="MFS sugar transporter"/>
    <property type="match status" value="1"/>
</dbReference>
<evidence type="ECO:0000256" key="1">
    <source>
        <dbReference type="ARBA" id="ARBA00004141"/>
    </source>
</evidence>
<evidence type="ECO:0000256" key="7">
    <source>
        <dbReference type="SAM" id="Phobius"/>
    </source>
</evidence>
<feature type="transmembrane region" description="Helical" evidence="7">
    <location>
        <begin position="313"/>
        <end position="335"/>
    </location>
</feature>
<dbReference type="PROSITE" id="PS50850">
    <property type="entry name" value="MFS"/>
    <property type="match status" value="1"/>
</dbReference>
<dbReference type="InterPro" id="IPR021858">
    <property type="entry name" value="Fun_TF"/>
</dbReference>
<dbReference type="InterPro" id="IPR050360">
    <property type="entry name" value="MFS_Sugar_Transporters"/>
</dbReference>
<evidence type="ECO:0000256" key="5">
    <source>
        <dbReference type="ARBA" id="ARBA00022989"/>
    </source>
</evidence>
<feature type="domain" description="Major facilitator superfamily (MFS) profile" evidence="8">
    <location>
        <begin position="13"/>
        <end position="460"/>
    </location>
</feature>
<keyword evidence="10" id="KW-1185">Reference proteome</keyword>
<dbReference type="Proteomes" id="UP000194280">
    <property type="component" value="Unassembled WGS sequence"/>
</dbReference>
<keyword evidence="5 7" id="KW-1133">Transmembrane helix</keyword>
<reference evidence="9 10" key="1">
    <citation type="submission" date="2017-01" db="EMBL/GenBank/DDBJ databases">
        <title>The recent genome duplication of the halophilic yeast Hortaea werneckii: insights from long-read sequencing.</title>
        <authorList>
            <person name="Sinha S."/>
            <person name="Flibotte S."/>
            <person name="Neira M."/>
            <person name="Lenassi M."/>
            <person name="Gostincar C."/>
            <person name="Stajich J.E."/>
            <person name="Nislow C.E."/>
        </authorList>
    </citation>
    <scope>NUCLEOTIDE SEQUENCE [LARGE SCALE GENOMIC DNA]</scope>
    <source>
        <strain evidence="9 10">EXF-2000</strain>
    </source>
</reference>
<dbReference type="Pfam" id="PF00083">
    <property type="entry name" value="Sugar_tr"/>
    <property type="match status" value="1"/>
</dbReference>
<dbReference type="Gene3D" id="1.20.1250.20">
    <property type="entry name" value="MFS general substrate transporter like domains"/>
    <property type="match status" value="1"/>
</dbReference>
<keyword evidence="3" id="KW-0813">Transport</keyword>
<feature type="transmembrane region" description="Helical" evidence="7">
    <location>
        <begin position="64"/>
        <end position="82"/>
    </location>
</feature>
<feature type="transmembrane region" description="Helical" evidence="7">
    <location>
        <begin position="438"/>
        <end position="456"/>
    </location>
</feature>
<evidence type="ECO:0000313" key="9">
    <source>
        <dbReference type="EMBL" id="OTA37485.1"/>
    </source>
</evidence>
<keyword evidence="6 7" id="KW-0472">Membrane</keyword>
<comment type="subcellular location">
    <subcellularLocation>
        <location evidence="1">Membrane</location>
        <topology evidence="1">Multi-pass membrane protein</topology>
    </subcellularLocation>
</comment>
<dbReference type="InterPro" id="IPR005828">
    <property type="entry name" value="MFS_sugar_transport-like"/>
</dbReference>
<dbReference type="AlphaFoldDB" id="A0A1Z5TNB3"/>
<feature type="transmembrane region" description="Helical" evidence="7">
    <location>
        <begin position="367"/>
        <end position="395"/>
    </location>
</feature>
<protein>
    <recommendedName>
        <fullName evidence="8">Major facilitator superfamily (MFS) profile domain-containing protein</fullName>
    </recommendedName>
</protein>
<dbReference type="NCBIfam" id="TIGR00879">
    <property type="entry name" value="SP"/>
    <property type="match status" value="1"/>
</dbReference>
<comment type="similarity">
    <text evidence="2">Belongs to the major facilitator superfamily. Sugar transporter (TC 2.A.1.1) family.</text>
</comment>
<evidence type="ECO:0000256" key="6">
    <source>
        <dbReference type="ARBA" id="ARBA00023136"/>
    </source>
</evidence>